<proteinExistence type="predicted"/>
<evidence type="ECO:0000256" key="2">
    <source>
        <dbReference type="ARBA" id="ARBA00023125"/>
    </source>
</evidence>
<name>A0A0F0LUN1_9MICO</name>
<dbReference type="PANTHER" id="PTHR30055">
    <property type="entry name" value="HTH-TYPE TRANSCRIPTIONAL REGULATOR RUTR"/>
    <property type="match status" value="1"/>
</dbReference>
<evidence type="ECO:0000259" key="5">
    <source>
        <dbReference type="PROSITE" id="PS50977"/>
    </source>
</evidence>
<dbReference type="EMBL" id="JYIY01000070">
    <property type="protein sequence ID" value="KJL36992.1"/>
    <property type="molecule type" value="Genomic_DNA"/>
</dbReference>
<dbReference type="InterPro" id="IPR001647">
    <property type="entry name" value="HTH_TetR"/>
</dbReference>
<dbReference type="STRING" id="400772.RR49_01328"/>
<accession>A0A0F0LUN1</accession>
<keyword evidence="3" id="KW-0804">Transcription</keyword>
<dbReference type="GO" id="GO:0003700">
    <property type="term" value="F:DNA-binding transcription factor activity"/>
    <property type="evidence" value="ECO:0007669"/>
    <property type="project" value="TreeGrafter"/>
</dbReference>
<dbReference type="RefSeq" id="WP_045247273.1">
    <property type="nucleotide sequence ID" value="NZ_JYIY01000070.1"/>
</dbReference>
<dbReference type="Proteomes" id="UP000033451">
    <property type="component" value="Unassembled WGS sequence"/>
</dbReference>
<keyword evidence="2 4" id="KW-0238">DNA-binding</keyword>
<sequence length="217" mass="23675">MSATNAVSRRSRSMEAKQRRISEAAAELFDAEGFSAVTTQQISDRADVAAGTLFRYAASKSELLLMVYNSKLDEALREGLERAESVSDPVEAVVALVEPLVTRASESPENAATYQRELLFGSPSERFRLEGLAHVQAFEEALAARLVDSDRGRGVTDDHDAARVASSSVFAVVHLAIARLYTGAHRGHDLRDDLRHQIAQIVRGLAATREATGERRP</sequence>
<dbReference type="PANTHER" id="PTHR30055:SF234">
    <property type="entry name" value="HTH-TYPE TRANSCRIPTIONAL REGULATOR BETI"/>
    <property type="match status" value="1"/>
</dbReference>
<dbReference type="AlphaFoldDB" id="A0A0F0LUN1"/>
<keyword evidence="7" id="KW-1185">Reference proteome</keyword>
<dbReference type="SUPFAM" id="SSF46689">
    <property type="entry name" value="Homeodomain-like"/>
    <property type="match status" value="1"/>
</dbReference>
<feature type="domain" description="HTH tetR-type" evidence="5">
    <location>
        <begin position="15"/>
        <end position="75"/>
    </location>
</feature>
<keyword evidence="1" id="KW-0805">Transcription regulation</keyword>
<dbReference type="PATRIC" id="fig|400772.4.peg.1351"/>
<evidence type="ECO:0000256" key="4">
    <source>
        <dbReference type="PROSITE-ProRule" id="PRU00335"/>
    </source>
</evidence>
<evidence type="ECO:0000256" key="1">
    <source>
        <dbReference type="ARBA" id="ARBA00023015"/>
    </source>
</evidence>
<evidence type="ECO:0000313" key="6">
    <source>
        <dbReference type="EMBL" id="KJL36992.1"/>
    </source>
</evidence>
<protein>
    <submittedName>
        <fullName evidence="6">Bacterial regulatory protein, tetR family</fullName>
    </submittedName>
</protein>
<dbReference type="InterPro" id="IPR009057">
    <property type="entry name" value="Homeodomain-like_sf"/>
</dbReference>
<dbReference type="InterPro" id="IPR050109">
    <property type="entry name" value="HTH-type_TetR-like_transc_reg"/>
</dbReference>
<dbReference type="PROSITE" id="PS50977">
    <property type="entry name" value="HTH_TETR_2"/>
    <property type="match status" value="1"/>
</dbReference>
<reference evidence="6 7" key="1">
    <citation type="submission" date="2015-02" db="EMBL/GenBank/DDBJ databases">
        <title>Draft genome sequences of ten Microbacterium spp. with emphasis on heavy metal contaminated environments.</title>
        <authorList>
            <person name="Corretto E."/>
        </authorList>
    </citation>
    <scope>NUCLEOTIDE SEQUENCE [LARGE SCALE GENOMIC DNA]</scope>
    <source>
        <strain evidence="6 7">DSM 18659</strain>
    </source>
</reference>
<dbReference type="Gene3D" id="1.10.357.10">
    <property type="entry name" value="Tetracycline Repressor, domain 2"/>
    <property type="match status" value="1"/>
</dbReference>
<dbReference type="PRINTS" id="PR00455">
    <property type="entry name" value="HTHTETR"/>
</dbReference>
<evidence type="ECO:0000256" key="3">
    <source>
        <dbReference type="ARBA" id="ARBA00023163"/>
    </source>
</evidence>
<organism evidence="6 7">
    <name type="scientific">Microbacterium ginsengisoli</name>
    <dbReference type="NCBI Taxonomy" id="400772"/>
    <lineage>
        <taxon>Bacteria</taxon>
        <taxon>Bacillati</taxon>
        <taxon>Actinomycetota</taxon>
        <taxon>Actinomycetes</taxon>
        <taxon>Micrococcales</taxon>
        <taxon>Microbacteriaceae</taxon>
        <taxon>Microbacterium</taxon>
    </lineage>
</organism>
<dbReference type="GO" id="GO:0000976">
    <property type="term" value="F:transcription cis-regulatory region binding"/>
    <property type="evidence" value="ECO:0007669"/>
    <property type="project" value="TreeGrafter"/>
</dbReference>
<dbReference type="Pfam" id="PF00440">
    <property type="entry name" value="TetR_N"/>
    <property type="match status" value="1"/>
</dbReference>
<feature type="DNA-binding region" description="H-T-H motif" evidence="4">
    <location>
        <begin position="38"/>
        <end position="57"/>
    </location>
</feature>
<comment type="caution">
    <text evidence="6">The sequence shown here is derived from an EMBL/GenBank/DDBJ whole genome shotgun (WGS) entry which is preliminary data.</text>
</comment>
<evidence type="ECO:0000313" key="7">
    <source>
        <dbReference type="Proteomes" id="UP000033451"/>
    </source>
</evidence>
<gene>
    <name evidence="6" type="ORF">RR49_01328</name>
</gene>